<dbReference type="EMBL" id="CP003620">
    <property type="protein sequence ID" value="AFZ11445.1"/>
    <property type="molecule type" value="Genomic_DNA"/>
</dbReference>
<evidence type="ECO:0000313" key="13">
    <source>
        <dbReference type="EMBL" id="AFZ14917.1"/>
    </source>
</evidence>
<dbReference type="KEGG" id="cep:Cri9333_0481"/>
<dbReference type="EMBL" id="CP003620">
    <property type="protein sequence ID" value="AFZ11385.1"/>
    <property type="molecule type" value="Genomic_DNA"/>
</dbReference>
<dbReference type="InterPro" id="IPR002559">
    <property type="entry name" value="Transposase_11"/>
</dbReference>
<keyword evidence="5" id="KW-0472">Membrane</keyword>
<dbReference type="KEGG" id="cep:Cri9333_0412"/>
<dbReference type="AlphaFoldDB" id="K9VWC2"/>
<dbReference type="InterPro" id="IPR047952">
    <property type="entry name" value="Transpos_IS4"/>
</dbReference>
<dbReference type="Pfam" id="PF01609">
    <property type="entry name" value="DDE_Tnp_1"/>
    <property type="match status" value="1"/>
</dbReference>
<dbReference type="GO" id="GO:0006313">
    <property type="term" value="P:DNA transposition"/>
    <property type="evidence" value="ECO:0007669"/>
    <property type="project" value="InterPro"/>
</dbReference>
<dbReference type="EMBL" id="CP003620">
    <property type="protein sequence ID" value="AFZ14961.1"/>
    <property type="molecule type" value="Genomic_DNA"/>
</dbReference>
<evidence type="ECO:0000256" key="3">
    <source>
        <dbReference type="ARBA" id="ARBA00023125"/>
    </source>
</evidence>
<dbReference type="EMBL" id="CP003620">
    <property type="protein sequence ID" value="AFZ14908.1"/>
    <property type="molecule type" value="Genomic_DNA"/>
</dbReference>
<dbReference type="EMBL" id="CP003620">
    <property type="protein sequence ID" value="AFZ12356.1"/>
    <property type="molecule type" value="Genomic_DNA"/>
</dbReference>
<gene>
    <name evidence="7" type="ORF">Cri9333_0412</name>
    <name evidence="8" type="ORF">Cri9333_0481</name>
    <name evidence="9" type="ORF">Cri9333_0502</name>
    <name evidence="10" type="ORF">Cri9333_0546</name>
    <name evidence="11" type="ORF">Cri9333_1463</name>
    <name evidence="12" type="ORF">Cri9333_4108</name>
    <name evidence="13" type="ORF">Cri9333_4122</name>
    <name evidence="14" type="ORF">Cri9333_4141</name>
    <name evidence="15" type="ORF">Cri9333_4169</name>
</gene>
<evidence type="ECO:0000313" key="15">
    <source>
        <dbReference type="EMBL" id="AFZ14961.1"/>
    </source>
</evidence>
<accession>K9VWC2</accession>
<keyword evidence="5" id="KW-0812">Transmembrane</keyword>
<evidence type="ECO:0000259" key="6">
    <source>
        <dbReference type="Pfam" id="PF01609"/>
    </source>
</evidence>
<dbReference type="KEGG" id="cep:Cri9333_0546"/>
<evidence type="ECO:0000313" key="7">
    <source>
        <dbReference type="EMBL" id="AFZ11385.1"/>
    </source>
</evidence>
<dbReference type="EMBL" id="CP003620">
    <property type="protein sequence ID" value="AFZ14917.1"/>
    <property type="molecule type" value="Genomic_DNA"/>
</dbReference>
<evidence type="ECO:0000313" key="11">
    <source>
        <dbReference type="EMBL" id="AFZ12356.1"/>
    </source>
</evidence>
<keyword evidence="3" id="KW-0238">DNA-binding</keyword>
<dbReference type="PANTHER" id="PTHR33258">
    <property type="entry name" value="TRANSPOSASE INSL FOR INSERTION SEQUENCE ELEMENT IS186A-RELATED"/>
    <property type="match status" value="1"/>
</dbReference>
<feature type="domain" description="Transposase IS4-like" evidence="6">
    <location>
        <begin position="145"/>
        <end position="351"/>
    </location>
</feature>
<proteinExistence type="inferred from homology"/>
<dbReference type="KEGG" id="cep:Cri9333_1463"/>
<keyword evidence="4" id="KW-0233">DNA recombination</keyword>
<dbReference type="KEGG" id="cep:Cri9333_4169"/>
<dbReference type="KEGG" id="cep:Cri9333_0502"/>
<feature type="transmembrane region" description="Helical" evidence="5">
    <location>
        <begin position="53"/>
        <end position="71"/>
    </location>
</feature>
<organism evidence="9 16">
    <name type="scientific">Crinalium epipsammum PCC 9333</name>
    <dbReference type="NCBI Taxonomy" id="1173022"/>
    <lineage>
        <taxon>Bacteria</taxon>
        <taxon>Bacillati</taxon>
        <taxon>Cyanobacteriota</taxon>
        <taxon>Cyanophyceae</taxon>
        <taxon>Gomontiellales</taxon>
        <taxon>Gomontiellaceae</taxon>
        <taxon>Crinalium</taxon>
    </lineage>
</organism>
<evidence type="ECO:0000256" key="2">
    <source>
        <dbReference type="ARBA" id="ARBA00022578"/>
    </source>
</evidence>
<dbReference type="eggNOG" id="COG3385">
    <property type="taxonomic scope" value="Bacteria"/>
</dbReference>
<dbReference type="EMBL" id="CP003620">
    <property type="protein sequence ID" value="AFZ11460.1"/>
    <property type="molecule type" value="Genomic_DNA"/>
</dbReference>
<dbReference type="HOGENOM" id="CLU_049858_0_0_3"/>
<name>K9VWC2_9CYAN</name>
<evidence type="ECO:0000313" key="8">
    <source>
        <dbReference type="EMBL" id="AFZ11445.1"/>
    </source>
</evidence>
<dbReference type="InterPro" id="IPR012337">
    <property type="entry name" value="RNaseH-like_sf"/>
</dbReference>
<dbReference type="NCBIfam" id="NF033592">
    <property type="entry name" value="transpos_IS4_1"/>
    <property type="match status" value="1"/>
</dbReference>
<dbReference type="PANTHER" id="PTHR33258:SF1">
    <property type="entry name" value="TRANSPOSASE INSL FOR INSERTION SEQUENCE ELEMENT IS186A-RELATED"/>
    <property type="match status" value="1"/>
</dbReference>
<dbReference type="GO" id="GO:0003677">
    <property type="term" value="F:DNA binding"/>
    <property type="evidence" value="ECO:0007669"/>
    <property type="project" value="UniProtKB-KW"/>
</dbReference>
<keyword evidence="16" id="KW-1185">Reference proteome</keyword>
<dbReference type="EMBL" id="CP003620">
    <property type="protein sequence ID" value="AFZ11497.1"/>
    <property type="molecule type" value="Genomic_DNA"/>
</dbReference>
<evidence type="ECO:0000256" key="5">
    <source>
        <dbReference type="SAM" id="Phobius"/>
    </source>
</evidence>
<dbReference type="GO" id="GO:0004803">
    <property type="term" value="F:transposase activity"/>
    <property type="evidence" value="ECO:0007669"/>
    <property type="project" value="InterPro"/>
</dbReference>
<dbReference type="Proteomes" id="UP000010472">
    <property type="component" value="Chromosome"/>
</dbReference>
<evidence type="ECO:0000256" key="4">
    <source>
        <dbReference type="ARBA" id="ARBA00023172"/>
    </source>
</evidence>
<dbReference type="KEGG" id="cep:Cri9333_4122"/>
<dbReference type="STRING" id="1173022.Cri9333_0412"/>
<sequence length="450" mass="52424">MTQSRKTNRDHAKKKQRPLVEDEVIAKQLEKLLTPAITNQENYYRKLGLRERILNLPLMMAAVLTLLWRDVAGVRELTRMLARDGFLWCSPTKVSQQAVSQRFLTFPSELFEKVFKDLLPSLRATWHSRNQRPLPESIQFTLSKFEKIWIVDGSTLEALFRKLKSLEETQRGQLAGKMSTVIDLMTRLPVEIWFEENSKASDIKLEENILNLVTKNTLLLLDRGFYHFNFWFQLIEKKVDFITRIKKGAAIKVEQIFTDSYELRDRKIRFGSGTKKTPFITLRLIEVRSGKTWHSYLTSVLDPNILPPYVVADLYRRRWRIEDAFNTVKRLLGLSYLWTGSINGIKLQIWATWLFYAVLVDLGDAVADELALPFDEISLEMIYRGLYHFTMAHQKGKATDPVKYFADPENRDLGIIKQQRNPNVKLIVAPFPNLQRGSDQFFFNNSLKAS</sequence>
<evidence type="ECO:0000256" key="1">
    <source>
        <dbReference type="ARBA" id="ARBA00010075"/>
    </source>
</evidence>
<dbReference type="SUPFAM" id="SSF53098">
    <property type="entry name" value="Ribonuclease H-like"/>
    <property type="match status" value="1"/>
</dbReference>
<keyword evidence="5" id="KW-1133">Transmembrane helix</keyword>
<evidence type="ECO:0000313" key="16">
    <source>
        <dbReference type="Proteomes" id="UP000010472"/>
    </source>
</evidence>
<protein>
    <submittedName>
        <fullName evidence="9">Transposase IS4 family protein</fullName>
    </submittedName>
</protein>
<dbReference type="PATRIC" id="fig|1173022.3.peg.1584"/>
<evidence type="ECO:0000313" key="14">
    <source>
        <dbReference type="EMBL" id="AFZ14935.1"/>
    </source>
</evidence>
<dbReference type="EMBL" id="CP003620">
    <property type="protein sequence ID" value="AFZ14935.1"/>
    <property type="molecule type" value="Genomic_DNA"/>
</dbReference>
<comment type="similarity">
    <text evidence="1">Belongs to the transposase 11 family.</text>
</comment>
<evidence type="ECO:0000313" key="9">
    <source>
        <dbReference type="EMBL" id="AFZ11460.1"/>
    </source>
</evidence>
<dbReference type="KEGG" id="cep:Cri9333_4141"/>
<evidence type="ECO:0000313" key="12">
    <source>
        <dbReference type="EMBL" id="AFZ14908.1"/>
    </source>
</evidence>
<dbReference type="KEGG" id="cep:Cri9333_4108"/>
<reference evidence="9 16" key="1">
    <citation type="submission" date="2012-06" db="EMBL/GenBank/DDBJ databases">
        <title>Finished chromosome of genome of Crinalium epipsammum PCC 9333.</title>
        <authorList>
            <consortium name="US DOE Joint Genome Institute"/>
            <person name="Gugger M."/>
            <person name="Coursin T."/>
            <person name="Rippka R."/>
            <person name="Tandeau De Marsac N."/>
            <person name="Huntemann M."/>
            <person name="Wei C.-L."/>
            <person name="Han J."/>
            <person name="Detter J.C."/>
            <person name="Han C."/>
            <person name="Tapia R."/>
            <person name="Davenport K."/>
            <person name="Daligault H."/>
            <person name="Erkkila T."/>
            <person name="Gu W."/>
            <person name="Munk A.C.C."/>
            <person name="Teshima H."/>
            <person name="Xu Y."/>
            <person name="Chain P."/>
            <person name="Chen A."/>
            <person name="Krypides N."/>
            <person name="Mavromatis K."/>
            <person name="Markowitz V."/>
            <person name="Szeto E."/>
            <person name="Ivanova N."/>
            <person name="Mikhailova N."/>
            <person name="Ovchinnikova G."/>
            <person name="Pagani I."/>
            <person name="Pati A."/>
            <person name="Goodwin L."/>
            <person name="Peters L."/>
            <person name="Pitluck S."/>
            <person name="Woyke T."/>
            <person name="Kerfeld C."/>
        </authorList>
    </citation>
    <scope>NUCLEOTIDE SEQUENCE [LARGE SCALE GENOMIC DNA]</scope>
    <source>
        <strain evidence="9 16">PCC 9333</strain>
    </source>
</reference>
<evidence type="ECO:0000313" key="10">
    <source>
        <dbReference type="EMBL" id="AFZ11497.1"/>
    </source>
</evidence>
<keyword evidence="2" id="KW-0815">Transposition</keyword>